<keyword evidence="1" id="KW-0800">Toxin</keyword>
<evidence type="ECO:0000256" key="4">
    <source>
        <dbReference type="SAM" id="Phobius"/>
    </source>
</evidence>
<dbReference type="FunFam" id="3.60.20.40:FF:000001">
    <property type="entry name" value="Gamma-glutamyltranspeptidase 1"/>
    <property type="match status" value="1"/>
</dbReference>
<dbReference type="PANTHER" id="PTHR11686">
    <property type="entry name" value="GAMMA GLUTAMYL TRANSPEPTIDASE"/>
    <property type="match status" value="1"/>
</dbReference>
<dbReference type="GO" id="GO:0005886">
    <property type="term" value="C:plasma membrane"/>
    <property type="evidence" value="ECO:0007669"/>
    <property type="project" value="TreeGrafter"/>
</dbReference>
<name>A0A3M7S1C8_BRAPC</name>
<feature type="binding site" evidence="3">
    <location>
        <begin position="497"/>
        <end position="498"/>
    </location>
    <ligand>
        <name>L-glutamate</name>
        <dbReference type="ChEBI" id="CHEBI:29985"/>
    </ligand>
</feature>
<keyword evidence="1" id="KW-1202">Platelet aggregation activating toxin</keyword>
<evidence type="ECO:0000313" key="6">
    <source>
        <dbReference type="Proteomes" id="UP000276133"/>
    </source>
</evidence>
<dbReference type="Pfam" id="PF01019">
    <property type="entry name" value="G_glu_transpept"/>
    <property type="match status" value="1"/>
</dbReference>
<dbReference type="NCBIfam" id="TIGR00066">
    <property type="entry name" value="g_glut_trans"/>
    <property type="match status" value="1"/>
</dbReference>
<dbReference type="InterPro" id="IPR029055">
    <property type="entry name" value="Ntn_hydrolases_N"/>
</dbReference>
<dbReference type="GO" id="GO:0103068">
    <property type="term" value="F:leukotriene C4 gamma-glutamyl transferase activity"/>
    <property type="evidence" value="ECO:0007669"/>
    <property type="project" value="UniProtKB-EC"/>
</dbReference>
<dbReference type="InterPro" id="IPR043137">
    <property type="entry name" value="GGT_ssub_C"/>
</dbReference>
<dbReference type="InterPro" id="IPR043138">
    <property type="entry name" value="GGT_lsub"/>
</dbReference>
<dbReference type="FunFam" id="1.10.246.130:FF:000001">
    <property type="entry name" value="Gamma-glutamyltransferase 5 isoform 1"/>
    <property type="match status" value="1"/>
</dbReference>
<gene>
    <name evidence="5" type="ORF">BpHYR1_040211</name>
</gene>
<keyword evidence="1" id="KW-1199">Hemostasis impairing toxin</keyword>
<dbReference type="PANTHER" id="PTHR11686:SF9">
    <property type="entry name" value="RE13973P"/>
    <property type="match status" value="1"/>
</dbReference>
<feature type="transmembrane region" description="Helical" evidence="4">
    <location>
        <begin position="23"/>
        <end position="48"/>
    </location>
</feature>
<evidence type="ECO:0000256" key="3">
    <source>
        <dbReference type="PIRSR" id="PIRSR600101-2"/>
    </source>
</evidence>
<comment type="caution">
    <text evidence="5">The sequence shown here is derived from an EMBL/GenBank/DDBJ whole genome shotgun (WGS) entry which is preliminary data.</text>
</comment>
<keyword evidence="5" id="KW-0012">Acyltransferase</keyword>
<dbReference type="PRINTS" id="PR01210">
    <property type="entry name" value="GGTRANSPTASE"/>
</dbReference>
<reference evidence="5 6" key="1">
    <citation type="journal article" date="2018" name="Sci. Rep.">
        <title>Genomic signatures of local adaptation to the degree of environmental predictability in rotifers.</title>
        <authorList>
            <person name="Franch-Gras L."/>
            <person name="Hahn C."/>
            <person name="Garcia-Roger E.M."/>
            <person name="Carmona M.J."/>
            <person name="Serra M."/>
            <person name="Gomez A."/>
        </authorList>
    </citation>
    <scope>NUCLEOTIDE SEQUENCE [LARGE SCALE GENOMIC DNA]</scope>
    <source>
        <strain evidence="5">HYR1</strain>
    </source>
</reference>
<proteinExistence type="predicted"/>
<feature type="binding site" evidence="3">
    <location>
        <position position="153"/>
    </location>
    <ligand>
        <name>L-glutamate</name>
        <dbReference type="ChEBI" id="CHEBI:29985"/>
    </ligand>
</feature>
<dbReference type="GO" id="GO:0036374">
    <property type="term" value="F:glutathione hydrolase activity"/>
    <property type="evidence" value="ECO:0007669"/>
    <property type="project" value="InterPro"/>
</dbReference>
<organism evidence="5 6">
    <name type="scientific">Brachionus plicatilis</name>
    <name type="common">Marine rotifer</name>
    <name type="synonym">Brachionus muelleri</name>
    <dbReference type="NCBI Taxonomy" id="10195"/>
    <lineage>
        <taxon>Eukaryota</taxon>
        <taxon>Metazoa</taxon>
        <taxon>Spiralia</taxon>
        <taxon>Gnathifera</taxon>
        <taxon>Rotifera</taxon>
        <taxon>Eurotatoria</taxon>
        <taxon>Monogononta</taxon>
        <taxon>Pseudotrocha</taxon>
        <taxon>Ploima</taxon>
        <taxon>Brachionidae</taxon>
        <taxon>Brachionus</taxon>
    </lineage>
</organism>
<dbReference type="SUPFAM" id="SSF56235">
    <property type="entry name" value="N-terminal nucleophile aminohydrolases (Ntn hydrolases)"/>
    <property type="match status" value="1"/>
</dbReference>
<dbReference type="Gene3D" id="3.60.20.40">
    <property type="match status" value="1"/>
</dbReference>
<dbReference type="AlphaFoldDB" id="A0A3M7S1C8"/>
<dbReference type="GO" id="GO:0006751">
    <property type="term" value="P:glutathione catabolic process"/>
    <property type="evidence" value="ECO:0007669"/>
    <property type="project" value="InterPro"/>
</dbReference>
<dbReference type="EMBL" id="REGN01002187">
    <property type="protein sequence ID" value="RNA29596.1"/>
    <property type="molecule type" value="Genomic_DNA"/>
</dbReference>
<evidence type="ECO:0000256" key="1">
    <source>
        <dbReference type="ARBA" id="ARBA00084097"/>
    </source>
</evidence>
<dbReference type="STRING" id="10195.A0A3M7S1C8"/>
<dbReference type="Proteomes" id="UP000276133">
    <property type="component" value="Unassembled WGS sequence"/>
</dbReference>
<feature type="binding site" evidence="3">
    <location>
        <position position="520"/>
    </location>
    <ligand>
        <name>L-glutamate</name>
        <dbReference type="ChEBI" id="CHEBI:29985"/>
    </ligand>
</feature>
<feature type="binding site" evidence="3">
    <location>
        <position position="469"/>
    </location>
    <ligand>
        <name>L-glutamate</name>
        <dbReference type="ChEBI" id="CHEBI:29985"/>
    </ligand>
</feature>
<feature type="binding site" evidence="3">
    <location>
        <begin position="445"/>
        <end position="447"/>
    </location>
    <ligand>
        <name>L-glutamate</name>
        <dbReference type="ChEBI" id="CHEBI:29985"/>
    </ligand>
</feature>
<dbReference type="EC" id="2.3.2.2" evidence="5"/>
<sequence length="614" mass="68612">MDEDNEFFSKEKRSKHLFQSKSFLVTISTVFFVMAIVSFAFIFGILLYQQEPISTQRSLKSFISTCNSSHETYNFTTNATLKNYKRFSVAADNQYCSTVGKMILLRNGSAVDAAIAAGLCNGIMNAQSAGIGGGHFMVIYLKDENKAYTINAREKAPLKSDQDMFVNKSSLFGGLATAIPGELYGFWEAHKLAGKLAWHELFKPTIDLCRNGFRISQPLANALKIAEPLIRKDEVLSEVFLDKVSGKMHKFGDLVKMEKLAKTLEILSVTNYSTFYESDMTRVIVEEINGNGGQVSVEDFNNYRPVVSEAVKVKIDDEHSLYTSGLPSSGVLAGFILKIMRGYDLEPNLLNNTEKSTLFYHRLTESFKHAFARRALLGDEPDNADIKKVFEHVQDDDYINYIRSRINDHQTFPSDYYTNRTNKEDHGTAHISVFADGDAVSLTSTINTYFGAVYAGKTTGIIYNNQMDDFSSPNKENFFGLLPSVANYIKPNKRPMSSISPVIITDREGKVKLILGASGGSKILTAVSQVAIKALWLNRTLKEAIDDRRLHHQIHPEFLQFENEFDLDILERLRLLGHNPSCFEIGGSVVQGIYTNGDVYAYSDPRKGGIPDGA</sequence>
<keyword evidence="4" id="KW-1133">Transmembrane helix</keyword>
<accession>A0A3M7S1C8</accession>
<keyword evidence="5" id="KW-0808">Transferase</keyword>
<dbReference type="OrthoDB" id="1081007at2759"/>
<feature type="active site" description="Nucleophile" evidence="2">
    <location>
        <position position="428"/>
    </location>
</feature>
<keyword evidence="4" id="KW-0472">Membrane</keyword>
<protein>
    <submittedName>
        <fullName evidence="5">Gamma-glutamyltranspeptidase 1-like isoform X2</fullName>
        <ecNumber evidence="5">2.3.2.2</ecNumber>
    </submittedName>
</protein>
<evidence type="ECO:0000313" key="5">
    <source>
        <dbReference type="EMBL" id="RNA29596.1"/>
    </source>
</evidence>
<dbReference type="Gene3D" id="1.10.246.130">
    <property type="match status" value="1"/>
</dbReference>
<evidence type="ECO:0000256" key="2">
    <source>
        <dbReference type="PIRSR" id="PIRSR600101-1"/>
    </source>
</evidence>
<keyword evidence="6" id="KW-1185">Reference proteome</keyword>
<keyword evidence="4" id="KW-0812">Transmembrane</keyword>
<dbReference type="InterPro" id="IPR000101">
    <property type="entry name" value="GGT_peptidase"/>
</dbReference>